<keyword evidence="2" id="KW-0408">Iron</keyword>
<keyword evidence="1" id="KW-0479">Metal-binding</keyword>
<protein>
    <submittedName>
        <fullName evidence="5">Radical SAM protein</fullName>
    </submittedName>
</protein>
<dbReference type="GO" id="GO:0046872">
    <property type="term" value="F:metal ion binding"/>
    <property type="evidence" value="ECO:0007669"/>
    <property type="project" value="UniProtKB-KW"/>
</dbReference>
<dbReference type="PANTHER" id="PTHR43432">
    <property type="entry name" value="SLR0285 PROTEIN"/>
    <property type="match status" value="1"/>
</dbReference>
<dbReference type="SFLD" id="SFLDG01084">
    <property type="entry name" value="Uncharacterised_Radical_SAM_Su"/>
    <property type="match status" value="1"/>
</dbReference>
<evidence type="ECO:0000313" key="6">
    <source>
        <dbReference type="Proteomes" id="UP000639396"/>
    </source>
</evidence>
<dbReference type="PROSITE" id="PS51918">
    <property type="entry name" value="RADICAL_SAM"/>
    <property type="match status" value="1"/>
</dbReference>
<dbReference type="SUPFAM" id="SSF102114">
    <property type="entry name" value="Radical SAM enzymes"/>
    <property type="match status" value="1"/>
</dbReference>
<comment type="caution">
    <text evidence="5">The sequence shown here is derived from an EMBL/GenBank/DDBJ whole genome shotgun (WGS) entry which is preliminary data.</text>
</comment>
<dbReference type="RefSeq" id="WP_190930174.1">
    <property type="nucleotide sequence ID" value="NZ_JACXJA010000030.1"/>
</dbReference>
<organism evidence="5 6">
    <name type="scientific">Paenibacillus oceani</name>
    <dbReference type="NCBI Taxonomy" id="2772510"/>
    <lineage>
        <taxon>Bacteria</taxon>
        <taxon>Bacillati</taxon>
        <taxon>Bacillota</taxon>
        <taxon>Bacilli</taxon>
        <taxon>Bacillales</taxon>
        <taxon>Paenibacillaceae</taxon>
        <taxon>Paenibacillus</taxon>
    </lineage>
</organism>
<dbReference type="SMART" id="SM00729">
    <property type="entry name" value="Elp3"/>
    <property type="match status" value="1"/>
</dbReference>
<feature type="domain" description="Radical SAM core" evidence="4">
    <location>
        <begin position="22"/>
        <end position="273"/>
    </location>
</feature>
<dbReference type="InterPro" id="IPR058240">
    <property type="entry name" value="rSAM_sf"/>
</dbReference>
<dbReference type="PANTHER" id="PTHR43432:SF3">
    <property type="entry name" value="SLR0285 PROTEIN"/>
    <property type="match status" value="1"/>
</dbReference>
<evidence type="ECO:0000256" key="1">
    <source>
        <dbReference type="ARBA" id="ARBA00022723"/>
    </source>
</evidence>
<keyword evidence="3" id="KW-0411">Iron-sulfur</keyword>
<dbReference type="Proteomes" id="UP000639396">
    <property type="component" value="Unassembled WGS sequence"/>
</dbReference>
<dbReference type="GO" id="GO:0003824">
    <property type="term" value="F:catalytic activity"/>
    <property type="evidence" value="ECO:0007669"/>
    <property type="project" value="InterPro"/>
</dbReference>
<name>A0A927CAP6_9BACL</name>
<evidence type="ECO:0000256" key="2">
    <source>
        <dbReference type="ARBA" id="ARBA00023004"/>
    </source>
</evidence>
<evidence type="ECO:0000259" key="4">
    <source>
        <dbReference type="PROSITE" id="PS51918"/>
    </source>
</evidence>
<reference evidence="5" key="1">
    <citation type="submission" date="2020-09" db="EMBL/GenBank/DDBJ databases">
        <title>A novel bacterium of genus Paenibacillus, isolated from South China Sea.</title>
        <authorList>
            <person name="Huang H."/>
            <person name="Mo K."/>
            <person name="Hu Y."/>
        </authorList>
    </citation>
    <scope>NUCLEOTIDE SEQUENCE</scope>
    <source>
        <strain evidence="5">IB182363</strain>
    </source>
</reference>
<dbReference type="EMBL" id="JACXJA010000030">
    <property type="protein sequence ID" value="MBD2864554.1"/>
    <property type="molecule type" value="Genomic_DNA"/>
</dbReference>
<dbReference type="GO" id="GO:0051536">
    <property type="term" value="F:iron-sulfur cluster binding"/>
    <property type="evidence" value="ECO:0007669"/>
    <property type="project" value="UniProtKB-KW"/>
</dbReference>
<dbReference type="InterPro" id="IPR040086">
    <property type="entry name" value="MJ0683-like"/>
</dbReference>
<accession>A0A927CAP6</accession>
<dbReference type="InterPro" id="IPR007197">
    <property type="entry name" value="rSAM"/>
</dbReference>
<sequence length="317" mass="35791">MKRQIRYEPMPVKTMLNAVKAPSMPFEQSINPYRGCQHGCAFCYARSTHSFLGAEADDTFQNRIFLKTNAAEALKEQLEKMARSRKGIGGIGRIAIGTATDPYQQVEAKAQLTRQCLEVLADYPVPVSITTRSPLILRDLDLLRRMPDVSVNISIGTLRTDIWRNFEPSTPSPAKRLDTVRQLGQTGIPVGVFVAPILPFLSDGEEDLHSLIRALAEHRPEYVMSSFLRLSTREVKVWFFHTLRELYPHLTETYAALYNGTSSAPESYRHPLRHKIRQWLVQYGLRDSESVRLAAKPQPDDSACSTAGPAVQQLYLF</sequence>
<proteinExistence type="predicted"/>
<gene>
    <name evidence="5" type="ORF">IDH45_21420</name>
</gene>
<dbReference type="Pfam" id="PF04055">
    <property type="entry name" value="Radical_SAM"/>
    <property type="match status" value="1"/>
</dbReference>
<dbReference type="Gene3D" id="3.80.30.30">
    <property type="match status" value="1"/>
</dbReference>
<dbReference type="SFLD" id="SFLDS00029">
    <property type="entry name" value="Radical_SAM"/>
    <property type="match status" value="1"/>
</dbReference>
<evidence type="ECO:0000256" key="3">
    <source>
        <dbReference type="ARBA" id="ARBA00023014"/>
    </source>
</evidence>
<dbReference type="AlphaFoldDB" id="A0A927CAP6"/>
<dbReference type="CDD" id="cd01335">
    <property type="entry name" value="Radical_SAM"/>
    <property type="match status" value="1"/>
</dbReference>
<dbReference type="InterPro" id="IPR006638">
    <property type="entry name" value="Elp3/MiaA/NifB-like_rSAM"/>
</dbReference>
<evidence type="ECO:0000313" key="5">
    <source>
        <dbReference type="EMBL" id="MBD2864554.1"/>
    </source>
</evidence>
<keyword evidence="6" id="KW-1185">Reference proteome</keyword>